<evidence type="ECO:0000313" key="8">
    <source>
        <dbReference type="Proteomes" id="UP000014480"/>
    </source>
</evidence>
<evidence type="ECO:0000256" key="4">
    <source>
        <dbReference type="PROSITE-ProRule" id="PRU00042"/>
    </source>
</evidence>
<dbReference type="Gene3D" id="3.30.160.60">
    <property type="entry name" value="Classic Zinc Finger"/>
    <property type="match status" value="1"/>
</dbReference>
<dbReference type="SUPFAM" id="SSF57667">
    <property type="entry name" value="beta-beta-alpha zinc fingers"/>
    <property type="match status" value="1"/>
</dbReference>
<evidence type="ECO:0000256" key="2">
    <source>
        <dbReference type="ARBA" id="ARBA00022771"/>
    </source>
</evidence>
<sequence length="116" mass="12437">MKERNHKCDFCGRLFARKDTLRRHMEDGCSKRFDVGTCDLGADVHDPTTRAIRGPMDHLKRPPHSNLPPISMSLSDGGPGSGGSGSVLLHPVNSVGRSMTLASAATEGAQGDGWPR</sequence>
<dbReference type="Proteomes" id="UP000014480">
    <property type="component" value="Unassembled WGS sequence"/>
</dbReference>
<accession>A0A484FYK4</accession>
<evidence type="ECO:0000256" key="3">
    <source>
        <dbReference type="ARBA" id="ARBA00022833"/>
    </source>
</evidence>
<evidence type="ECO:0000256" key="5">
    <source>
        <dbReference type="SAM" id="MobiDB-lite"/>
    </source>
</evidence>
<dbReference type="GO" id="GO:0008270">
    <property type="term" value="F:zinc ion binding"/>
    <property type="evidence" value="ECO:0007669"/>
    <property type="project" value="UniProtKB-KW"/>
</dbReference>
<dbReference type="STRING" id="1213857.A0A484FYK4"/>
<name>A0A484FYK4_COLOR</name>
<dbReference type="InterPro" id="IPR036236">
    <property type="entry name" value="Znf_C2H2_sf"/>
</dbReference>
<keyword evidence="1" id="KW-0479">Metal-binding</keyword>
<organism evidence="7 8">
    <name type="scientific">Colletotrichum orbiculare (strain 104-T / ATCC 96160 / CBS 514.97 / LARS 414 / MAFF 240422)</name>
    <name type="common">Cucumber anthracnose fungus</name>
    <name type="synonym">Colletotrichum lagenarium</name>
    <dbReference type="NCBI Taxonomy" id="1213857"/>
    <lineage>
        <taxon>Eukaryota</taxon>
        <taxon>Fungi</taxon>
        <taxon>Dikarya</taxon>
        <taxon>Ascomycota</taxon>
        <taxon>Pezizomycotina</taxon>
        <taxon>Sordariomycetes</taxon>
        <taxon>Hypocreomycetidae</taxon>
        <taxon>Glomerellales</taxon>
        <taxon>Glomerellaceae</taxon>
        <taxon>Colletotrichum</taxon>
        <taxon>Colletotrichum orbiculare species complex</taxon>
    </lineage>
</organism>
<dbReference type="EMBL" id="AMCV02000008">
    <property type="protein sequence ID" value="TDZ22973.1"/>
    <property type="molecule type" value="Genomic_DNA"/>
</dbReference>
<dbReference type="OrthoDB" id="6910977at2759"/>
<reference evidence="8" key="2">
    <citation type="journal article" date="2019" name="Mol. Plant Microbe Interact.">
        <title>Genome sequence resources for four phytopathogenic fungi from the Colletotrichum orbiculare species complex.</title>
        <authorList>
            <person name="Gan P."/>
            <person name="Tsushima A."/>
            <person name="Narusaka M."/>
            <person name="Narusaka Y."/>
            <person name="Takano Y."/>
            <person name="Kubo Y."/>
            <person name="Shirasu K."/>
        </authorList>
    </citation>
    <scope>GENOME REANNOTATION</scope>
    <source>
        <strain evidence="8">104-T / ATCC 96160 / CBS 514.97 / LARS 414 / MAFF 240422</strain>
    </source>
</reference>
<feature type="domain" description="C2H2-type" evidence="6">
    <location>
        <begin position="6"/>
        <end position="33"/>
    </location>
</feature>
<dbReference type="InterPro" id="IPR013087">
    <property type="entry name" value="Znf_C2H2_type"/>
</dbReference>
<proteinExistence type="predicted"/>
<keyword evidence="8" id="KW-1185">Reference proteome</keyword>
<comment type="caution">
    <text evidence="7">The sequence shown here is derived from an EMBL/GenBank/DDBJ whole genome shotgun (WGS) entry which is preliminary data.</text>
</comment>
<evidence type="ECO:0000313" key="7">
    <source>
        <dbReference type="EMBL" id="TDZ22973.1"/>
    </source>
</evidence>
<gene>
    <name evidence="7" type="ORF">Cob_v004097</name>
</gene>
<keyword evidence="3" id="KW-0862">Zinc</keyword>
<evidence type="ECO:0000259" key="6">
    <source>
        <dbReference type="PROSITE" id="PS50157"/>
    </source>
</evidence>
<evidence type="ECO:0000256" key="1">
    <source>
        <dbReference type="ARBA" id="ARBA00022723"/>
    </source>
</evidence>
<protein>
    <recommendedName>
        <fullName evidence="6">C2H2-type domain-containing protein</fullName>
    </recommendedName>
</protein>
<dbReference type="AlphaFoldDB" id="A0A484FYK4"/>
<dbReference type="FunFam" id="3.30.160.60:FF:000446">
    <property type="entry name" value="Zinc finger protein"/>
    <property type="match status" value="1"/>
</dbReference>
<dbReference type="PROSITE" id="PS50157">
    <property type="entry name" value="ZINC_FINGER_C2H2_2"/>
    <property type="match status" value="1"/>
</dbReference>
<feature type="region of interest" description="Disordered" evidence="5">
    <location>
        <begin position="48"/>
        <end position="91"/>
    </location>
</feature>
<reference evidence="8" key="1">
    <citation type="journal article" date="2013" name="New Phytol.">
        <title>Comparative genomic and transcriptomic analyses reveal the hemibiotrophic stage shift of Colletotrichum fungi.</title>
        <authorList>
            <person name="Gan P."/>
            <person name="Ikeda K."/>
            <person name="Irieda H."/>
            <person name="Narusaka M."/>
            <person name="O'Connell R.J."/>
            <person name="Narusaka Y."/>
            <person name="Takano Y."/>
            <person name="Kubo Y."/>
            <person name="Shirasu K."/>
        </authorList>
    </citation>
    <scope>NUCLEOTIDE SEQUENCE [LARGE SCALE GENOMIC DNA]</scope>
    <source>
        <strain evidence="8">104-T / ATCC 96160 / CBS 514.97 / LARS 414 / MAFF 240422</strain>
    </source>
</reference>
<keyword evidence="2 4" id="KW-0863">Zinc-finger</keyword>